<proteinExistence type="predicted"/>
<evidence type="ECO:0000313" key="3">
    <source>
        <dbReference type="EMBL" id="ARE88626.1"/>
    </source>
</evidence>
<dbReference type="Pfam" id="PF18998">
    <property type="entry name" value="Flg_new_2"/>
    <property type="match status" value="2"/>
</dbReference>
<keyword evidence="4" id="KW-1185">Reference proteome</keyword>
<dbReference type="InterPro" id="IPR013378">
    <property type="entry name" value="InlB-like_B-rpt"/>
</dbReference>
<dbReference type="AlphaFoldDB" id="A0AAC9RK36"/>
<dbReference type="Pfam" id="PF09479">
    <property type="entry name" value="Flg_new"/>
    <property type="match status" value="1"/>
</dbReference>
<dbReference type="KEGG" id="cfm:BJL90_20285"/>
<evidence type="ECO:0000313" key="4">
    <source>
        <dbReference type="Proteomes" id="UP000177894"/>
    </source>
</evidence>
<dbReference type="Proteomes" id="UP000177894">
    <property type="component" value="Chromosome"/>
</dbReference>
<dbReference type="EMBL" id="CP017603">
    <property type="protein sequence ID" value="AOY77996.1"/>
    <property type="molecule type" value="Genomic_DNA"/>
</dbReference>
<dbReference type="RefSeq" id="WP_070972518.1">
    <property type="nucleotide sequence ID" value="NZ_CP017603.1"/>
</dbReference>
<dbReference type="SUPFAM" id="SSF50939">
    <property type="entry name" value="Sialidases"/>
    <property type="match status" value="1"/>
</dbReference>
<organism evidence="3 5">
    <name type="scientific">Clostridium formicaceticum</name>
    <dbReference type="NCBI Taxonomy" id="1497"/>
    <lineage>
        <taxon>Bacteria</taxon>
        <taxon>Bacillati</taxon>
        <taxon>Bacillota</taxon>
        <taxon>Clostridia</taxon>
        <taxon>Eubacteriales</taxon>
        <taxon>Clostridiaceae</taxon>
        <taxon>Clostridium</taxon>
    </lineage>
</organism>
<evidence type="ECO:0000259" key="1">
    <source>
        <dbReference type="Pfam" id="PF18998"/>
    </source>
</evidence>
<feature type="domain" description="Bacterial repeat" evidence="1">
    <location>
        <begin position="839"/>
        <end position="906"/>
    </location>
</feature>
<gene>
    <name evidence="2" type="ORF">BJL90_20285</name>
    <name evidence="3" type="ORF">CLFO_30320</name>
</gene>
<evidence type="ECO:0000313" key="2">
    <source>
        <dbReference type="EMBL" id="AOY77996.1"/>
    </source>
</evidence>
<reference evidence="2 4" key="1">
    <citation type="submission" date="2016-10" db="EMBL/GenBank/DDBJ databases">
        <title>Complete Genome Sequence of Acetogen Clostridium formicoaceticum ATCC 27076.</title>
        <authorList>
            <person name="Bao T."/>
            <person name="Cheng C."/>
            <person name="Zhao J."/>
            <person name="Yang S.-T."/>
            <person name="Wang J."/>
            <person name="Wang M."/>
        </authorList>
    </citation>
    <scope>NUCLEOTIDE SEQUENCE [LARGE SCALE GENOMIC DNA]</scope>
    <source>
        <strain evidence="2 4">ATCC 27076</strain>
    </source>
</reference>
<dbReference type="InterPro" id="IPR044060">
    <property type="entry name" value="Bacterial_rp_domain"/>
</dbReference>
<evidence type="ECO:0000313" key="5">
    <source>
        <dbReference type="Proteomes" id="UP000192478"/>
    </source>
</evidence>
<feature type="domain" description="Bacterial repeat" evidence="1">
    <location>
        <begin position="710"/>
        <end position="770"/>
    </location>
</feature>
<dbReference type="Proteomes" id="UP000192478">
    <property type="component" value="Chromosome"/>
</dbReference>
<name>A0AAC9RK36_9CLOT</name>
<reference evidence="3 5" key="2">
    <citation type="submission" date="2017-03" db="EMBL/GenBank/DDBJ databases">
        <title>Complete sequence of Clostridium formicaceticum DSM 92.</title>
        <authorList>
            <person name="Poehlein A."/>
            <person name="Karl M."/>
            <person name="Bengelsdorf F.R."/>
            <person name="Duerre P."/>
            <person name="Daniel R."/>
        </authorList>
    </citation>
    <scope>NUCLEOTIDE SEQUENCE [LARGE SCALE GENOMIC DNA]</scope>
    <source>
        <strain evidence="3 5">DSM 92</strain>
    </source>
</reference>
<sequence>MNGRLVKTTMMVLFCLVFVFIFQGIDRISYAYGVNEAWRFVGTKGQNGLNNSSVLVLDTYPQVVSVASYNGKLYAAWCEAHSTETSKYQVRVMKYSEGDWTFIDGGTLNYNTNHIENANGPVLAVYDGKLFAAWSESDRRFSNCDQIKVKSLDLDNEGSSWTSLSPSYSQDGNEWYGLNHYYHLSAYNPSLTVNNGKLYAAWCETTFGASKVAVKEYNKDTGEWVFIDDGPGQMESEFGLNYDFSESTYFPNLMSYNNELYAVWMENKSNKGQLRVKKYSGSGSSWSFVDGGGVYGLNRNASNQALRPALMACNGSLYLAWEEATYNDPIYGSIPQIRVKKYNGGNSWSFVDGNNDWGINFDKANDARNPVLTAYNDTLYVSWDEIVDIGEELWPTQIRVAKYDGAGFTFIDGNGQYGLNHNTGIYAGNPTLTAGDGKFYVAWQEGVYQGTEKKIHVKMQSLPAYTAEASAASPDPTTGANNIITLTVKNADGDTDTTFSGNKEVTVSGYTKAPDDTYGSFNGTTLTSSLDPISVEFISGVASSNLVLHHAEAQTIEFSIAGVNIPKTNEVTITPVPATAASMELTQDIAAPLTNGGQFARQPQVTLKDAYGNICTNDTTTVITASKKDSGSWELTGTETAIASTGVATFNNLGASNTASVTGAKLAFDASDLTQITSSSVILPEITPPKSNLMVDIEGSGTVKLNGENITSENTYKYSRNETIRLEATEGDGYVFAYWQDVRIENILSTDRVYECVMGTGIHIKAVFNSTSTDEFTVVFKDQRGRILKTETVEKGGDATPPQDPVLAGYEFVGWDKAYTNVTTDLIINALFERSSNTYTVTVVNGRVEGTQENFQYDTRVTVIADTAPAGQKFSHWQQNGVKISTSSTYSFFMPMKPITLEAVFVGEATVIEKVPFITLLQDVHVDNSNKTMMFFANREVPNGYTLVENGILLLKESASWSGDLTVDTSNVLYGKIKNNSTDQFYIRKVDINSGDTWYARAYLIYQDTGGNMITVYSNNTENETMN</sequence>
<accession>A0AAC9RK36</accession>
<protein>
    <recommendedName>
        <fullName evidence="1">Bacterial repeat domain-containing protein</fullName>
    </recommendedName>
</protein>
<dbReference type="InterPro" id="IPR036278">
    <property type="entry name" value="Sialidase_sf"/>
</dbReference>
<dbReference type="EMBL" id="CP020559">
    <property type="protein sequence ID" value="ARE88626.1"/>
    <property type="molecule type" value="Genomic_DNA"/>
</dbReference>